<accession>A0A248UKX7</accession>
<dbReference type="GO" id="GO:0050661">
    <property type="term" value="F:NADP binding"/>
    <property type="evidence" value="ECO:0007669"/>
    <property type="project" value="InterPro"/>
</dbReference>
<comment type="pathway">
    <text evidence="1 8">Metabolic intermediate biosynthesis; chorismate biosynthesis; chorismate from D-erythrose 4-phosphate and phosphoenolpyruvate: step 4/7.</text>
</comment>
<name>A0A248UKX7_9HYPH</name>
<dbReference type="Pfam" id="PF18317">
    <property type="entry name" value="SDH_C"/>
    <property type="match status" value="1"/>
</dbReference>
<gene>
    <name evidence="8 12" type="primary">aroE</name>
    <name evidence="12" type="ORF">CES85_2589</name>
    <name evidence="13" type="ORF">F3W84_07440</name>
</gene>
<reference evidence="12 14" key="1">
    <citation type="submission" date="2017-07" db="EMBL/GenBank/DDBJ databases">
        <title>Phylogenetic study on the rhizospheric bacterium Ochrobactrum sp. A44.</title>
        <authorList>
            <person name="Krzyzanowska D.M."/>
            <person name="Ossowicki A."/>
            <person name="Rajewska M."/>
            <person name="Maciag T."/>
            <person name="Kaczynski Z."/>
            <person name="Czerwicka M."/>
            <person name="Jafra S."/>
        </authorList>
    </citation>
    <scope>NUCLEOTIDE SEQUENCE [LARGE SCALE GENOMIC DNA]</scope>
    <source>
        <strain evidence="12 14">A44</strain>
    </source>
</reference>
<evidence type="ECO:0000313" key="14">
    <source>
        <dbReference type="Proteomes" id="UP000215256"/>
    </source>
</evidence>
<feature type="binding site" evidence="8">
    <location>
        <position position="253"/>
    </location>
    <ligand>
        <name>shikimate</name>
        <dbReference type="ChEBI" id="CHEBI:36208"/>
    </ligand>
</feature>
<dbReference type="InterPro" id="IPR036291">
    <property type="entry name" value="NAD(P)-bd_dom_sf"/>
</dbReference>
<dbReference type="InterPro" id="IPR013708">
    <property type="entry name" value="Shikimate_DH-bd_N"/>
</dbReference>
<dbReference type="InterPro" id="IPR006151">
    <property type="entry name" value="Shikm_DH/Glu-tRNA_Rdtase"/>
</dbReference>
<dbReference type="UniPathway" id="UPA00053">
    <property type="reaction ID" value="UER00087"/>
</dbReference>
<evidence type="ECO:0000256" key="1">
    <source>
        <dbReference type="ARBA" id="ARBA00004871"/>
    </source>
</evidence>
<dbReference type="Proteomes" id="UP000327108">
    <property type="component" value="Unassembled WGS sequence"/>
</dbReference>
<keyword evidence="4 8" id="KW-0521">NADP</keyword>
<protein>
    <recommendedName>
        <fullName evidence="2 8">Shikimate dehydrogenase (NADP(+))</fullName>
        <shortName evidence="8">SDH</shortName>
        <ecNumber evidence="2 8">1.1.1.25</ecNumber>
    </recommendedName>
</protein>
<dbReference type="EMBL" id="VYXQ01000005">
    <property type="protein sequence ID" value="KAA9369293.1"/>
    <property type="molecule type" value="Genomic_DNA"/>
</dbReference>
<feature type="domain" description="SDH C-terminal" evidence="11">
    <location>
        <begin position="246"/>
        <end position="268"/>
    </location>
</feature>
<dbReference type="SUPFAM" id="SSF51735">
    <property type="entry name" value="NAD(P)-binding Rossmann-fold domains"/>
    <property type="match status" value="1"/>
</dbReference>
<feature type="binding site" evidence="8">
    <location>
        <position position="102"/>
    </location>
    <ligand>
        <name>shikimate</name>
        <dbReference type="ChEBI" id="CHEBI:36208"/>
    </ligand>
</feature>
<sequence length="286" mass="30359">MAKKAFVTGFPIKHSRSPLIHGFWLRELGLEGSYEAIEVAPENFAEFATSLEQNGFVGGNVTIPHKEVAFAAVEIRDEAANAIGAVNTLWLDNGRLCGGNTDAYGFAANLDALAPGWDNADTALVLGAGGAGRAIVHALQTRGFSRIAIINRTLSRAEELASHFGQGVSAHGWDAAQRLVKEAGLIVNTTSLGMSGHMTSGGEATEFPLDLSEAQKSAVATDIVYIPLRTPFLTSAEAAGLKTVDGLGMLLHQAVPGFERWFGKRPEVTEALRNYILDDMKKAGAL</sequence>
<evidence type="ECO:0000259" key="11">
    <source>
        <dbReference type="Pfam" id="PF18317"/>
    </source>
</evidence>
<dbReference type="Gene3D" id="3.40.50.720">
    <property type="entry name" value="NAD(P)-binding Rossmann-like Domain"/>
    <property type="match status" value="1"/>
</dbReference>
<feature type="domain" description="Quinate/shikimate 5-dehydrogenase/glutamyl-tRNA reductase" evidence="9">
    <location>
        <begin position="121"/>
        <end position="191"/>
    </location>
</feature>
<comment type="similarity">
    <text evidence="8">Belongs to the shikimate dehydrogenase family.</text>
</comment>
<dbReference type="Gene3D" id="3.40.50.10860">
    <property type="entry name" value="Leucine Dehydrogenase, chain A, domain 1"/>
    <property type="match status" value="1"/>
</dbReference>
<evidence type="ECO:0000313" key="13">
    <source>
        <dbReference type="EMBL" id="KAA9369293.1"/>
    </source>
</evidence>
<dbReference type="GO" id="GO:0004764">
    <property type="term" value="F:shikimate 3-dehydrogenase (NADP+) activity"/>
    <property type="evidence" value="ECO:0007669"/>
    <property type="project" value="UniProtKB-UniRule"/>
</dbReference>
<feature type="binding site" evidence="8">
    <location>
        <begin position="127"/>
        <end position="131"/>
    </location>
    <ligand>
        <name>NADP(+)</name>
        <dbReference type="ChEBI" id="CHEBI:58349"/>
    </ligand>
</feature>
<keyword evidence="3 8" id="KW-0028">Amino-acid biosynthesis</keyword>
<feature type="binding site" evidence="8">
    <location>
        <begin position="15"/>
        <end position="17"/>
    </location>
    <ligand>
        <name>shikimate</name>
        <dbReference type="ChEBI" id="CHEBI:36208"/>
    </ligand>
</feature>
<keyword evidence="5 8" id="KW-0560">Oxidoreductase</keyword>
<comment type="catalytic activity">
    <reaction evidence="7 8">
        <text>shikimate + NADP(+) = 3-dehydroshikimate + NADPH + H(+)</text>
        <dbReference type="Rhea" id="RHEA:17737"/>
        <dbReference type="ChEBI" id="CHEBI:15378"/>
        <dbReference type="ChEBI" id="CHEBI:16630"/>
        <dbReference type="ChEBI" id="CHEBI:36208"/>
        <dbReference type="ChEBI" id="CHEBI:57783"/>
        <dbReference type="ChEBI" id="CHEBI:58349"/>
        <dbReference type="EC" id="1.1.1.25"/>
    </reaction>
</comment>
<dbReference type="AlphaFoldDB" id="A0A248UKX7"/>
<dbReference type="InterPro" id="IPR041121">
    <property type="entry name" value="SDH_C"/>
</dbReference>
<feature type="binding site" evidence="8">
    <location>
        <position position="62"/>
    </location>
    <ligand>
        <name>shikimate</name>
        <dbReference type="ChEBI" id="CHEBI:36208"/>
    </ligand>
</feature>
<evidence type="ECO:0000313" key="15">
    <source>
        <dbReference type="Proteomes" id="UP000327108"/>
    </source>
</evidence>
<evidence type="ECO:0000256" key="4">
    <source>
        <dbReference type="ARBA" id="ARBA00022857"/>
    </source>
</evidence>
<dbReference type="GO" id="GO:0005829">
    <property type="term" value="C:cytosol"/>
    <property type="evidence" value="ECO:0007669"/>
    <property type="project" value="TreeGrafter"/>
</dbReference>
<feature type="binding site" evidence="8">
    <location>
        <position position="78"/>
    </location>
    <ligand>
        <name>NADP(+)</name>
        <dbReference type="ChEBI" id="CHEBI:58349"/>
    </ligand>
</feature>
<comment type="subunit">
    <text evidence="8">Homodimer.</text>
</comment>
<feature type="binding site" evidence="8">
    <location>
        <position position="246"/>
    </location>
    <ligand>
        <name>NADP(+)</name>
        <dbReference type="ChEBI" id="CHEBI:58349"/>
    </ligand>
</feature>
<evidence type="ECO:0000256" key="7">
    <source>
        <dbReference type="ARBA" id="ARBA00049442"/>
    </source>
</evidence>
<dbReference type="GO" id="GO:0009423">
    <property type="term" value="P:chorismate biosynthetic process"/>
    <property type="evidence" value="ECO:0007669"/>
    <property type="project" value="UniProtKB-UniRule"/>
</dbReference>
<dbReference type="GO" id="GO:0008652">
    <property type="term" value="P:amino acid biosynthetic process"/>
    <property type="evidence" value="ECO:0007669"/>
    <property type="project" value="UniProtKB-KW"/>
</dbReference>
<comment type="function">
    <text evidence="8">Involved in the biosynthesis of the chorismate, which leads to the biosynthesis of aromatic amino acids. Catalyzes the reversible NADPH linked reduction of 3-dehydroshikimate (DHSA) to yield shikimate (SA).</text>
</comment>
<dbReference type="GO" id="GO:0009073">
    <property type="term" value="P:aromatic amino acid family biosynthetic process"/>
    <property type="evidence" value="ECO:0007669"/>
    <property type="project" value="UniProtKB-KW"/>
</dbReference>
<feature type="active site" description="Proton acceptor" evidence="8">
    <location>
        <position position="66"/>
    </location>
</feature>
<evidence type="ECO:0000256" key="6">
    <source>
        <dbReference type="ARBA" id="ARBA00023141"/>
    </source>
</evidence>
<dbReference type="Pfam" id="PF08501">
    <property type="entry name" value="Shikimate_dh_N"/>
    <property type="match status" value="1"/>
</dbReference>
<dbReference type="PANTHER" id="PTHR21089:SF1">
    <property type="entry name" value="BIFUNCTIONAL 3-DEHYDROQUINATE DEHYDRATASE_SHIKIMATE DEHYDROGENASE, CHLOROPLASTIC"/>
    <property type="match status" value="1"/>
</dbReference>
<evidence type="ECO:0000313" key="12">
    <source>
        <dbReference type="EMBL" id="ASV87395.1"/>
    </source>
</evidence>
<dbReference type="RefSeq" id="WP_095447690.1">
    <property type="nucleotide sequence ID" value="NZ_CP022604.1"/>
</dbReference>
<dbReference type="OrthoDB" id="9792692at2"/>
<dbReference type="NCBIfam" id="TIGR00507">
    <property type="entry name" value="aroE"/>
    <property type="match status" value="1"/>
</dbReference>
<evidence type="ECO:0000259" key="9">
    <source>
        <dbReference type="Pfam" id="PF01488"/>
    </source>
</evidence>
<evidence type="ECO:0000256" key="3">
    <source>
        <dbReference type="ARBA" id="ARBA00022605"/>
    </source>
</evidence>
<evidence type="ECO:0000256" key="2">
    <source>
        <dbReference type="ARBA" id="ARBA00012962"/>
    </source>
</evidence>
<feature type="binding site" evidence="8">
    <location>
        <position position="225"/>
    </location>
    <ligand>
        <name>shikimate</name>
        <dbReference type="ChEBI" id="CHEBI:36208"/>
    </ligand>
</feature>
<dbReference type="SUPFAM" id="SSF53223">
    <property type="entry name" value="Aminoacid dehydrogenase-like, N-terminal domain"/>
    <property type="match status" value="1"/>
</dbReference>
<dbReference type="Pfam" id="PF01488">
    <property type="entry name" value="Shikimate_DH"/>
    <property type="match status" value="1"/>
</dbReference>
<dbReference type="Proteomes" id="UP000215256">
    <property type="component" value="Chromosome 1"/>
</dbReference>
<dbReference type="InterPro" id="IPR046346">
    <property type="entry name" value="Aminoacid_DH-like_N_sf"/>
</dbReference>
<organism evidence="12 14">
    <name type="scientific">Ochrobactrum quorumnocens</name>
    <dbReference type="NCBI Taxonomy" id="271865"/>
    <lineage>
        <taxon>Bacteria</taxon>
        <taxon>Pseudomonadati</taxon>
        <taxon>Pseudomonadota</taxon>
        <taxon>Alphaproteobacteria</taxon>
        <taxon>Hyphomicrobiales</taxon>
        <taxon>Brucellaceae</taxon>
        <taxon>Brucella/Ochrobactrum group</taxon>
        <taxon>Ochrobactrum</taxon>
    </lineage>
</organism>
<reference evidence="13 15" key="2">
    <citation type="submission" date="2019-09" db="EMBL/GenBank/DDBJ databases">
        <title>Biological control of the noxious weed angled onion (Allium triquetrum) thwarted by endophytic bacteria in Victoria, Australia.</title>
        <authorList>
            <person name="Tehranchian P."/>
            <person name="Adair R.J."/>
            <person name="Van T.H."/>
            <person name="Morrison P.D."/>
            <person name="Williams H."/>
            <person name="Lawrie A.C."/>
        </authorList>
    </citation>
    <scope>NUCLEOTIDE SEQUENCE [LARGE SCALE GENOMIC DNA]</scope>
    <source>
        <strain evidence="13 15">RPTAtOch1</strain>
    </source>
</reference>
<keyword evidence="15" id="KW-1185">Reference proteome</keyword>
<feature type="binding site" evidence="8">
    <location>
        <begin position="151"/>
        <end position="156"/>
    </location>
    <ligand>
        <name>NADP(+)</name>
        <dbReference type="ChEBI" id="CHEBI:58349"/>
    </ligand>
</feature>
<evidence type="ECO:0000259" key="10">
    <source>
        <dbReference type="Pfam" id="PF08501"/>
    </source>
</evidence>
<feature type="binding site" evidence="8">
    <location>
        <position position="223"/>
    </location>
    <ligand>
        <name>NADP(+)</name>
        <dbReference type="ChEBI" id="CHEBI:58349"/>
    </ligand>
</feature>
<feature type="domain" description="Shikimate dehydrogenase substrate binding N-terminal" evidence="10">
    <location>
        <begin position="7"/>
        <end position="89"/>
    </location>
</feature>
<evidence type="ECO:0000256" key="5">
    <source>
        <dbReference type="ARBA" id="ARBA00023002"/>
    </source>
</evidence>
<feature type="binding site" evidence="8">
    <location>
        <position position="87"/>
    </location>
    <ligand>
        <name>shikimate</name>
        <dbReference type="ChEBI" id="CHEBI:36208"/>
    </ligand>
</feature>
<dbReference type="EMBL" id="CP022604">
    <property type="protein sequence ID" value="ASV87395.1"/>
    <property type="molecule type" value="Genomic_DNA"/>
</dbReference>
<dbReference type="CDD" id="cd01065">
    <property type="entry name" value="NAD_bind_Shikimate_DH"/>
    <property type="match status" value="1"/>
</dbReference>
<keyword evidence="6 8" id="KW-0057">Aromatic amino acid biosynthesis</keyword>
<dbReference type="PANTHER" id="PTHR21089">
    <property type="entry name" value="SHIKIMATE DEHYDROGENASE"/>
    <property type="match status" value="1"/>
</dbReference>
<dbReference type="InterPro" id="IPR011342">
    <property type="entry name" value="Shikimate_DH"/>
</dbReference>
<dbReference type="EC" id="1.1.1.25" evidence="2 8"/>
<proteinExistence type="inferred from homology"/>
<dbReference type="NCBIfam" id="NF001312">
    <property type="entry name" value="PRK00258.1-4"/>
    <property type="match status" value="1"/>
</dbReference>
<dbReference type="InterPro" id="IPR022893">
    <property type="entry name" value="Shikimate_DH_fam"/>
</dbReference>
<dbReference type="KEGG" id="och:CES85_2589"/>
<dbReference type="HAMAP" id="MF_00222">
    <property type="entry name" value="Shikimate_DH_AroE"/>
    <property type="match status" value="1"/>
</dbReference>
<dbReference type="GO" id="GO:0019632">
    <property type="term" value="P:shikimate metabolic process"/>
    <property type="evidence" value="ECO:0007669"/>
    <property type="project" value="InterPro"/>
</dbReference>
<evidence type="ECO:0000256" key="8">
    <source>
        <dbReference type="HAMAP-Rule" id="MF_00222"/>
    </source>
</evidence>